<comment type="caution">
    <text evidence="3">The sequence shown here is derived from an EMBL/GenBank/DDBJ whole genome shotgun (WGS) entry which is preliminary data.</text>
</comment>
<dbReference type="EMBL" id="JACIDN010000006">
    <property type="protein sequence ID" value="MBB3903986.1"/>
    <property type="molecule type" value="Genomic_DNA"/>
</dbReference>
<keyword evidence="1" id="KW-0812">Transmembrane</keyword>
<dbReference type="Proteomes" id="UP001156881">
    <property type="component" value="Unassembled WGS sequence"/>
</dbReference>
<evidence type="ECO:0000313" key="4">
    <source>
        <dbReference type="Proteomes" id="UP000517759"/>
    </source>
</evidence>
<reference evidence="3 4" key="3">
    <citation type="submission" date="2020-08" db="EMBL/GenBank/DDBJ databases">
        <title>Genomic Encyclopedia of Type Strains, Phase IV (KMG-IV): sequencing the most valuable type-strain genomes for metagenomic binning, comparative biology and taxonomic classification.</title>
        <authorList>
            <person name="Goeker M."/>
        </authorList>
    </citation>
    <scope>NUCLEOTIDE SEQUENCE [LARGE SCALE GENOMIC DNA]</scope>
    <source>
        <strain evidence="3 4">DSM 24105</strain>
    </source>
</reference>
<proteinExistence type="predicted"/>
<keyword evidence="1" id="KW-0472">Membrane</keyword>
<accession>A0A7W6AK63</accession>
<dbReference type="EMBL" id="BSPG01000002">
    <property type="protein sequence ID" value="GLS42729.1"/>
    <property type="molecule type" value="Genomic_DNA"/>
</dbReference>
<reference evidence="5" key="2">
    <citation type="journal article" date="2019" name="Int. J. Syst. Evol. Microbiol.">
        <title>The Global Catalogue of Microorganisms (GCM) 10K type strain sequencing project: providing services to taxonomists for standard genome sequencing and annotation.</title>
        <authorList>
            <consortium name="The Broad Institute Genomics Platform"/>
            <consortium name="The Broad Institute Genome Sequencing Center for Infectious Disease"/>
            <person name="Wu L."/>
            <person name="Ma J."/>
        </authorList>
    </citation>
    <scope>NUCLEOTIDE SEQUENCE [LARGE SCALE GENOMIC DNA]</scope>
    <source>
        <strain evidence="5">NBRC 107710</strain>
    </source>
</reference>
<protein>
    <submittedName>
        <fullName evidence="3">Uncharacterized protein</fullName>
    </submittedName>
</protein>
<dbReference type="AlphaFoldDB" id="A0A7W6AK63"/>
<evidence type="ECO:0000256" key="1">
    <source>
        <dbReference type="SAM" id="Phobius"/>
    </source>
</evidence>
<dbReference type="Proteomes" id="UP000517759">
    <property type="component" value="Unassembled WGS sequence"/>
</dbReference>
<evidence type="ECO:0000313" key="3">
    <source>
        <dbReference type="EMBL" id="MBB3903986.1"/>
    </source>
</evidence>
<sequence>MFGLFSLGFLALVAAARDKPSMALALFILGYAVIAILDPIAARRPASKSASAIWRFTVRALLRLARRLQASHHPP</sequence>
<name>A0A7W6AK63_9HYPH</name>
<gene>
    <name evidence="2" type="ORF">GCM10007884_07140</name>
    <name evidence="3" type="ORF">GGR33_003500</name>
</gene>
<keyword evidence="5" id="KW-1185">Reference proteome</keyword>
<evidence type="ECO:0000313" key="5">
    <source>
        <dbReference type="Proteomes" id="UP001156881"/>
    </source>
</evidence>
<keyword evidence="1" id="KW-1133">Transmembrane helix</keyword>
<reference evidence="2" key="4">
    <citation type="submission" date="2023-01" db="EMBL/GenBank/DDBJ databases">
        <title>Draft genome sequence of Methylobacterium brachythecii strain NBRC 107710.</title>
        <authorList>
            <person name="Sun Q."/>
            <person name="Mori K."/>
        </authorList>
    </citation>
    <scope>NUCLEOTIDE SEQUENCE</scope>
    <source>
        <strain evidence="2">NBRC 107710</strain>
    </source>
</reference>
<evidence type="ECO:0000313" key="2">
    <source>
        <dbReference type="EMBL" id="GLS42729.1"/>
    </source>
</evidence>
<reference evidence="2" key="1">
    <citation type="journal article" date="2014" name="Int. J. Syst. Evol. Microbiol.">
        <title>Complete genome of a new Firmicutes species belonging to the dominant human colonic microbiota ('Ruminococcus bicirculans') reveals two chromosomes and a selective capacity to utilize plant glucans.</title>
        <authorList>
            <consortium name="NISC Comparative Sequencing Program"/>
            <person name="Wegmann U."/>
            <person name="Louis P."/>
            <person name="Goesmann A."/>
            <person name="Henrissat B."/>
            <person name="Duncan S.H."/>
            <person name="Flint H.J."/>
        </authorList>
    </citation>
    <scope>NUCLEOTIDE SEQUENCE</scope>
    <source>
        <strain evidence="2">NBRC 107710</strain>
    </source>
</reference>
<organism evidence="3 4">
    <name type="scientific">Methylobacterium brachythecii</name>
    <dbReference type="NCBI Taxonomy" id="1176177"/>
    <lineage>
        <taxon>Bacteria</taxon>
        <taxon>Pseudomonadati</taxon>
        <taxon>Pseudomonadota</taxon>
        <taxon>Alphaproteobacteria</taxon>
        <taxon>Hyphomicrobiales</taxon>
        <taxon>Methylobacteriaceae</taxon>
        <taxon>Methylobacterium</taxon>
    </lineage>
</organism>
<feature type="transmembrane region" description="Helical" evidence="1">
    <location>
        <begin position="25"/>
        <end position="42"/>
    </location>
</feature>